<evidence type="ECO:0000256" key="1">
    <source>
        <dbReference type="SAM" id="Phobius"/>
    </source>
</evidence>
<name>A0A6M4IQY3_9BACT</name>
<evidence type="ECO:0008006" key="4">
    <source>
        <dbReference type="Google" id="ProtNLM"/>
    </source>
</evidence>
<dbReference type="AlphaFoldDB" id="A0A6M4IQY3"/>
<proteinExistence type="predicted"/>
<keyword evidence="1" id="KW-1133">Transmembrane helix</keyword>
<keyword evidence="1" id="KW-0812">Transmembrane</keyword>
<evidence type="ECO:0000313" key="2">
    <source>
        <dbReference type="EMBL" id="QJR36408.1"/>
    </source>
</evidence>
<feature type="transmembrane region" description="Helical" evidence="1">
    <location>
        <begin position="165"/>
        <end position="183"/>
    </location>
</feature>
<accession>A0A6M4IQY3</accession>
<dbReference type="KEGG" id="ggr:HKW67_13285"/>
<keyword evidence="1" id="KW-0472">Membrane</keyword>
<organism evidence="2 3">
    <name type="scientific">Gemmatimonas groenlandica</name>
    <dbReference type="NCBI Taxonomy" id="2732249"/>
    <lineage>
        <taxon>Bacteria</taxon>
        <taxon>Pseudomonadati</taxon>
        <taxon>Gemmatimonadota</taxon>
        <taxon>Gemmatimonadia</taxon>
        <taxon>Gemmatimonadales</taxon>
        <taxon>Gemmatimonadaceae</taxon>
        <taxon>Gemmatimonas</taxon>
    </lineage>
</organism>
<dbReference type="Proteomes" id="UP000500938">
    <property type="component" value="Chromosome"/>
</dbReference>
<dbReference type="EMBL" id="CP053085">
    <property type="protein sequence ID" value="QJR36408.1"/>
    <property type="molecule type" value="Genomic_DNA"/>
</dbReference>
<feature type="transmembrane region" description="Helical" evidence="1">
    <location>
        <begin position="71"/>
        <end position="89"/>
    </location>
</feature>
<feature type="transmembrane region" description="Helical" evidence="1">
    <location>
        <begin position="222"/>
        <end position="244"/>
    </location>
</feature>
<reference evidence="2 3" key="1">
    <citation type="submission" date="2020-05" db="EMBL/GenBank/DDBJ databases">
        <title>Complete genome sequence of Gemmatimonas greenlandica TET16.</title>
        <authorList>
            <person name="Zeng Y."/>
        </authorList>
    </citation>
    <scope>NUCLEOTIDE SEQUENCE [LARGE SCALE GENOMIC DNA]</scope>
    <source>
        <strain evidence="2 3">TET16</strain>
    </source>
</reference>
<sequence length="251" mass="27075">MTTPLRSLAGKSASMDRTATAAALGAVVTSIGLNLPAAILMQQFAFPAILRRPPVEALTLFARNASTVIPAYYVFALASLSLIPLALLARRLQTTESTSILPDLAAVLGILTGLTQALGFLRWPFMEPALVQLYFAPDATMATRDAVLVVHEALNRYAGVAIGEHLGWLLHGTWMIALGASAVRRPTVWVPRVVGGVALSCGLFTLLSSVEQFGLDTPLVSISFYLGYVSWTLLLLPWAGLLWMRSRRRES</sequence>
<feature type="transmembrane region" description="Helical" evidence="1">
    <location>
        <begin position="101"/>
        <end position="121"/>
    </location>
</feature>
<evidence type="ECO:0000313" key="3">
    <source>
        <dbReference type="Proteomes" id="UP000500938"/>
    </source>
</evidence>
<feature type="transmembrane region" description="Helical" evidence="1">
    <location>
        <begin position="190"/>
        <end position="210"/>
    </location>
</feature>
<dbReference type="RefSeq" id="WP_171225840.1">
    <property type="nucleotide sequence ID" value="NZ_CP053085.1"/>
</dbReference>
<gene>
    <name evidence="2" type="ORF">HKW67_13285</name>
</gene>
<protein>
    <recommendedName>
        <fullName evidence="4">DUF4386 domain-containing protein</fullName>
    </recommendedName>
</protein>
<keyword evidence="3" id="KW-1185">Reference proteome</keyword>